<dbReference type="PANTHER" id="PTHR43507">
    <property type="entry name" value="NADH-UBIQUINONE OXIDOREDUCTASE CHAIN 4"/>
    <property type="match status" value="1"/>
</dbReference>
<dbReference type="AlphaFoldDB" id="A0A7W4K5F8"/>
<dbReference type="EMBL" id="JABEQM010000002">
    <property type="protein sequence ID" value="MBB2200535.1"/>
    <property type="molecule type" value="Genomic_DNA"/>
</dbReference>
<dbReference type="Pfam" id="PF00361">
    <property type="entry name" value="Proton_antipo_M"/>
    <property type="match status" value="1"/>
</dbReference>
<evidence type="ECO:0000256" key="7">
    <source>
        <dbReference type="SAM" id="Phobius"/>
    </source>
</evidence>
<evidence type="ECO:0000256" key="2">
    <source>
        <dbReference type="ARBA" id="ARBA00009025"/>
    </source>
</evidence>
<evidence type="ECO:0000256" key="1">
    <source>
        <dbReference type="ARBA" id="ARBA00004127"/>
    </source>
</evidence>
<keyword evidence="10" id="KW-1185">Reference proteome</keyword>
<feature type="transmembrane region" description="Helical" evidence="7">
    <location>
        <begin position="410"/>
        <end position="429"/>
    </location>
</feature>
<dbReference type="PRINTS" id="PR01437">
    <property type="entry name" value="NUOXDRDTASE4"/>
</dbReference>
<evidence type="ECO:0000256" key="6">
    <source>
        <dbReference type="RuleBase" id="RU000320"/>
    </source>
</evidence>
<feature type="transmembrane region" description="Helical" evidence="7">
    <location>
        <begin position="79"/>
        <end position="98"/>
    </location>
</feature>
<feature type="transmembrane region" description="Helical" evidence="7">
    <location>
        <begin position="275"/>
        <end position="296"/>
    </location>
</feature>
<dbReference type="GO" id="GO:0012505">
    <property type="term" value="C:endomembrane system"/>
    <property type="evidence" value="ECO:0007669"/>
    <property type="project" value="UniProtKB-SubCell"/>
</dbReference>
<proteinExistence type="inferred from homology"/>
<feature type="transmembrane region" description="Helical" evidence="7">
    <location>
        <begin position="303"/>
        <end position="325"/>
    </location>
</feature>
<dbReference type="Proteomes" id="UP000578030">
    <property type="component" value="Unassembled WGS sequence"/>
</dbReference>
<feature type="transmembrane region" description="Helical" evidence="7">
    <location>
        <begin position="163"/>
        <end position="184"/>
    </location>
</feature>
<evidence type="ECO:0000256" key="4">
    <source>
        <dbReference type="ARBA" id="ARBA00022989"/>
    </source>
</evidence>
<sequence>MALYGLVLLPLAGAAAAWLAGRASPRAPWSVAIATLVLLAGLLAYVTHAVPAGGGPWLAHVSAPWIPALGITLRCDMDGLGLVLLWLTVALSFPCVLLSSRDIADAPGTFHALLLATIAGVDGVFIATDLFLFFFFWELMLVPLYVLITVWGHEDRTRAAFKFFLFTQGSGLLMLLSILGLVVVHQHQTGVLTFDYFTLATTHLSPPLAMGLMLGFFVAFAVKLPVVPLHVWLPDTHTQAPTAGSVLLAGVLLKTGGYGLIRFVVLLFPDAAVRFAPVALALGALGILYGAWLALMQDDIKRLIAYSSVSHLGFVLLGVFSGSALGMAGAVVQMVAHGLSTGALFVIAGALQDRLHTRDLRRMGGLWPALPHLSATGLVFAIASLGLPGLGNFVGEFLVLLATWRVSPPIAILGAAGLVLSALYALTMIGRAFLGSPPGDGWAALPDFGARHMTVLGAAMALLLALGLYPQPVLDLSLPALPHDAARPIASPPVAPGGPRP</sequence>
<dbReference type="GO" id="GO:0008137">
    <property type="term" value="F:NADH dehydrogenase (ubiquinone) activity"/>
    <property type="evidence" value="ECO:0007669"/>
    <property type="project" value="InterPro"/>
</dbReference>
<comment type="subcellular location">
    <subcellularLocation>
        <location evidence="1">Endomembrane system</location>
        <topology evidence="1">Multi-pass membrane protein</topology>
    </subcellularLocation>
    <subcellularLocation>
        <location evidence="6">Membrane</location>
        <topology evidence="6">Multi-pass membrane protein</topology>
    </subcellularLocation>
</comment>
<keyword evidence="3 6" id="KW-0812">Transmembrane</keyword>
<keyword evidence="5 7" id="KW-0472">Membrane</keyword>
<dbReference type="NCBIfam" id="TIGR01972">
    <property type="entry name" value="NDH_I_M"/>
    <property type="match status" value="1"/>
</dbReference>
<name>A0A7W4K5F8_9PROT</name>
<dbReference type="PANTHER" id="PTHR43507:SF1">
    <property type="entry name" value="NADH-UBIQUINONE OXIDOREDUCTASE CHAIN 4"/>
    <property type="match status" value="1"/>
</dbReference>
<comment type="similarity">
    <text evidence="2">Belongs to the complex I subunit 4 family.</text>
</comment>
<evidence type="ECO:0000313" key="10">
    <source>
        <dbReference type="Proteomes" id="UP000578030"/>
    </source>
</evidence>
<dbReference type="GO" id="GO:0016020">
    <property type="term" value="C:membrane"/>
    <property type="evidence" value="ECO:0007669"/>
    <property type="project" value="UniProtKB-SubCell"/>
</dbReference>
<dbReference type="InterPro" id="IPR010227">
    <property type="entry name" value="NADH_Q_OxRdtase_chainM/4"/>
</dbReference>
<feature type="transmembrane region" description="Helical" evidence="7">
    <location>
        <begin position="246"/>
        <end position="269"/>
    </location>
</feature>
<feature type="transmembrane region" description="Helical" evidence="7">
    <location>
        <begin position="110"/>
        <end position="128"/>
    </location>
</feature>
<dbReference type="InterPro" id="IPR003918">
    <property type="entry name" value="NADH_UbQ_OxRdtase"/>
</dbReference>
<feature type="transmembrane region" description="Helical" evidence="7">
    <location>
        <begin position="372"/>
        <end position="390"/>
    </location>
</feature>
<protein>
    <submittedName>
        <fullName evidence="9">NADH-quinone oxidoreductase subunit M</fullName>
    </submittedName>
</protein>
<dbReference type="GO" id="GO:0003954">
    <property type="term" value="F:NADH dehydrogenase activity"/>
    <property type="evidence" value="ECO:0007669"/>
    <property type="project" value="TreeGrafter"/>
</dbReference>
<feature type="transmembrane region" description="Helical" evidence="7">
    <location>
        <begin position="27"/>
        <end position="45"/>
    </location>
</feature>
<evidence type="ECO:0000256" key="3">
    <source>
        <dbReference type="ARBA" id="ARBA00022692"/>
    </source>
</evidence>
<feature type="transmembrane region" description="Helical" evidence="7">
    <location>
        <begin position="450"/>
        <end position="469"/>
    </location>
</feature>
<keyword evidence="4 7" id="KW-1133">Transmembrane helix</keyword>
<reference evidence="9 10" key="1">
    <citation type="submission" date="2020-04" db="EMBL/GenBank/DDBJ databases">
        <title>Description of novel Gluconacetobacter.</title>
        <authorList>
            <person name="Sombolestani A."/>
        </authorList>
    </citation>
    <scope>NUCLEOTIDE SEQUENCE [LARGE SCALE GENOMIC DNA]</scope>
    <source>
        <strain evidence="9 10">LMG 27802</strain>
    </source>
</reference>
<feature type="domain" description="NADH:quinone oxidoreductase/Mrp antiporter transmembrane" evidence="8">
    <location>
        <begin position="127"/>
        <end position="413"/>
    </location>
</feature>
<evidence type="ECO:0000313" key="9">
    <source>
        <dbReference type="EMBL" id="MBB2200535.1"/>
    </source>
</evidence>
<feature type="transmembrane region" description="Helical" evidence="7">
    <location>
        <begin position="134"/>
        <end position="151"/>
    </location>
</feature>
<evidence type="ECO:0000256" key="5">
    <source>
        <dbReference type="ARBA" id="ARBA00023136"/>
    </source>
</evidence>
<comment type="caution">
    <text evidence="9">The sequence shown here is derived from an EMBL/GenBank/DDBJ whole genome shotgun (WGS) entry which is preliminary data.</text>
</comment>
<feature type="transmembrane region" description="Helical" evidence="7">
    <location>
        <begin position="331"/>
        <end position="351"/>
    </location>
</feature>
<feature type="transmembrane region" description="Helical" evidence="7">
    <location>
        <begin position="204"/>
        <end position="226"/>
    </location>
</feature>
<gene>
    <name evidence="9" type="ORF">HLH28_02900</name>
</gene>
<organism evidence="9 10">
    <name type="scientific">Gluconacetobacter tumulisoli</name>
    <dbReference type="NCBI Taxonomy" id="1286189"/>
    <lineage>
        <taxon>Bacteria</taxon>
        <taxon>Pseudomonadati</taxon>
        <taxon>Pseudomonadota</taxon>
        <taxon>Alphaproteobacteria</taxon>
        <taxon>Acetobacterales</taxon>
        <taxon>Acetobacteraceae</taxon>
        <taxon>Gluconacetobacter</taxon>
    </lineage>
</organism>
<dbReference type="GO" id="GO:0015990">
    <property type="term" value="P:electron transport coupled proton transport"/>
    <property type="evidence" value="ECO:0007669"/>
    <property type="project" value="TreeGrafter"/>
</dbReference>
<accession>A0A7W4K5F8</accession>
<dbReference type="GO" id="GO:0048039">
    <property type="term" value="F:ubiquinone binding"/>
    <property type="evidence" value="ECO:0007669"/>
    <property type="project" value="TreeGrafter"/>
</dbReference>
<dbReference type="GO" id="GO:0042773">
    <property type="term" value="P:ATP synthesis coupled electron transport"/>
    <property type="evidence" value="ECO:0007669"/>
    <property type="project" value="InterPro"/>
</dbReference>
<evidence type="ECO:0000259" key="8">
    <source>
        <dbReference type="Pfam" id="PF00361"/>
    </source>
</evidence>
<dbReference type="InterPro" id="IPR001750">
    <property type="entry name" value="ND/Mrp_TM"/>
</dbReference>